<evidence type="ECO:0000313" key="1">
    <source>
        <dbReference type="EMBL" id="RVT42478.1"/>
    </source>
</evidence>
<dbReference type="Proteomes" id="UP000282977">
    <property type="component" value="Unassembled WGS sequence"/>
</dbReference>
<evidence type="ECO:0000313" key="2">
    <source>
        <dbReference type="Proteomes" id="UP000282977"/>
    </source>
</evidence>
<keyword evidence="2" id="KW-1185">Reference proteome</keyword>
<dbReference type="OrthoDB" id="7869924at2"/>
<comment type="caution">
    <text evidence="1">The sequence shown here is derived from an EMBL/GenBank/DDBJ whole genome shotgun (WGS) entry which is preliminary data.</text>
</comment>
<accession>A0A437JAE6</accession>
<organism evidence="1 2">
    <name type="scientific">Sphingobium algorifonticola</name>
    <dbReference type="NCBI Taxonomy" id="2008318"/>
    <lineage>
        <taxon>Bacteria</taxon>
        <taxon>Pseudomonadati</taxon>
        <taxon>Pseudomonadota</taxon>
        <taxon>Alphaproteobacteria</taxon>
        <taxon>Sphingomonadales</taxon>
        <taxon>Sphingomonadaceae</taxon>
        <taxon>Sphingobium</taxon>
    </lineage>
</organism>
<dbReference type="AlphaFoldDB" id="A0A437JAE6"/>
<protein>
    <submittedName>
        <fullName evidence="1">DUF465 domain-containing protein</fullName>
    </submittedName>
</protein>
<sequence>MPMFKAYLDALIKRHRELDDAIARRLPEAPDVRMLKRQKLRLKDHITHVRMRSARQGV</sequence>
<dbReference type="InterPro" id="IPR007420">
    <property type="entry name" value="DUF465"/>
</dbReference>
<gene>
    <name evidence="1" type="ORF">ENE74_09025</name>
</gene>
<dbReference type="EMBL" id="RZUL01000002">
    <property type="protein sequence ID" value="RVT42478.1"/>
    <property type="molecule type" value="Genomic_DNA"/>
</dbReference>
<name>A0A437JAE6_9SPHN</name>
<proteinExistence type="predicted"/>
<reference evidence="1 2" key="1">
    <citation type="submission" date="2019-01" db="EMBL/GenBank/DDBJ databases">
        <authorList>
            <person name="Chen W.-M."/>
        </authorList>
    </citation>
    <scope>NUCLEOTIDE SEQUENCE [LARGE SCALE GENOMIC DNA]</scope>
    <source>
        <strain evidence="1 2">TLA-22</strain>
    </source>
</reference>
<dbReference type="Pfam" id="PF04325">
    <property type="entry name" value="DUF465"/>
    <property type="match status" value="1"/>
</dbReference>